<name>A0ABY6Z1S1_9BACL</name>
<dbReference type="NCBIfam" id="TIGR02651">
    <property type="entry name" value="RNase_Z"/>
    <property type="match status" value="1"/>
</dbReference>
<dbReference type="Gene3D" id="3.60.15.10">
    <property type="entry name" value="Ribonuclease Z/Hydroxyacylglutathione hydrolase-like"/>
    <property type="match status" value="1"/>
</dbReference>
<dbReference type="RefSeq" id="WP_268043890.1">
    <property type="nucleotide sequence ID" value="NZ_CP104064.1"/>
</dbReference>
<keyword evidence="6 8" id="KW-0378">Hydrolase</keyword>
<dbReference type="CDD" id="cd07717">
    <property type="entry name" value="RNaseZ_ZiPD-like_MBL-fold"/>
    <property type="match status" value="1"/>
</dbReference>
<sequence length="309" mass="33953">MDLYFLGTGAGLPSKRRNVTSIALRLHDERGTFWLIDCGEATQHKILSSPLSLSKLEHIFITHLHGDHIFGLPGLLGSRGFQAGEKPLVIYGPRGLEQFVETTIRLSETHLPYRLWVSVIDGGVIFDDEQMTVTCRQLNHGIPSYGYRFEEKPKRGKLRQTLLQEQGIPAGPIYGKLKEGHDVALDDGRVLRSADYLAPPTPGRVVTILGDTRPCDSAEELAEGADVLVHEATYAASEWERAQNHHHSTATDAARTAANAGVKQLVLTHVSARYDEEGEAKLLADAQAIFPATTLAHDHLIINVPRLPG</sequence>
<feature type="binding site" evidence="8">
    <location>
        <position position="140"/>
    </location>
    <ligand>
        <name>Zn(2+)</name>
        <dbReference type="ChEBI" id="CHEBI:29105"/>
        <label>1</label>
        <note>catalytic</note>
    </ligand>
</feature>
<dbReference type="PANTHER" id="PTHR46018:SF2">
    <property type="entry name" value="ZINC PHOSPHODIESTERASE ELAC PROTEIN 1"/>
    <property type="match status" value="1"/>
</dbReference>
<dbReference type="EC" id="3.1.26.11" evidence="8"/>
<feature type="binding site" evidence="8">
    <location>
        <position position="211"/>
    </location>
    <ligand>
        <name>Zn(2+)</name>
        <dbReference type="ChEBI" id="CHEBI:29105"/>
        <label>2</label>
        <note>catalytic</note>
    </ligand>
</feature>
<evidence type="ECO:0000256" key="2">
    <source>
        <dbReference type="ARBA" id="ARBA00022694"/>
    </source>
</evidence>
<gene>
    <name evidence="8 10" type="primary">rnz</name>
    <name evidence="10" type="ORF">NZD86_20390</name>
</gene>
<evidence type="ECO:0000256" key="3">
    <source>
        <dbReference type="ARBA" id="ARBA00022722"/>
    </source>
</evidence>
<dbReference type="PANTHER" id="PTHR46018">
    <property type="entry name" value="ZINC PHOSPHODIESTERASE ELAC PROTEIN 1"/>
    <property type="match status" value="1"/>
</dbReference>
<evidence type="ECO:0000256" key="8">
    <source>
        <dbReference type="HAMAP-Rule" id="MF_01818"/>
    </source>
</evidence>
<evidence type="ECO:0000256" key="4">
    <source>
        <dbReference type="ARBA" id="ARBA00022723"/>
    </source>
</evidence>
<feature type="domain" description="Metallo-beta-lactamase" evidence="9">
    <location>
        <begin position="202"/>
        <end position="269"/>
    </location>
</feature>
<reference evidence="10" key="1">
    <citation type="submission" date="2022-08" db="EMBL/GenBank/DDBJ databases">
        <title>Alicyclobacillus dauci DSM2870, complete genome.</title>
        <authorList>
            <person name="Wang Q."/>
            <person name="Cai R."/>
            <person name="Wang Z."/>
        </authorList>
    </citation>
    <scope>NUCLEOTIDE SEQUENCE</scope>
    <source>
        <strain evidence="10">DSM 28700</strain>
    </source>
</reference>
<keyword evidence="5 8" id="KW-0255">Endonuclease</keyword>
<feature type="active site" description="Proton acceptor" evidence="8">
    <location>
        <position position="67"/>
    </location>
</feature>
<evidence type="ECO:0000313" key="10">
    <source>
        <dbReference type="EMBL" id="WAH36538.1"/>
    </source>
</evidence>
<dbReference type="InterPro" id="IPR036866">
    <property type="entry name" value="RibonucZ/Hydroxyglut_hydro"/>
</dbReference>
<comment type="subunit">
    <text evidence="1 8">Homodimer.</text>
</comment>
<organism evidence="10 11">
    <name type="scientific">Alicyclobacillus dauci</name>
    <dbReference type="NCBI Taxonomy" id="1475485"/>
    <lineage>
        <taxon>Bacteria</taxon>
        <taxon>Bacillati</taxon>
        <taxon>Bacillota</taxon>
        <taxon>Bacilli</taxon>
        <taxon>Bacillales</taxon>
        <taxon>Alicyclobacillaceae</taxon>
        <taxon>Alicyclobacillus</taxon>
    </lineage>
</organism>
<feature type="binding site" evidence="8">
    <location>
        <position position="67"/>
    </location>
    <ligand>
        <name>Zn(2+)</name>
        <dbReference type="ChEBI" id="CHEBI:29105"/>
        <label>2</label>
        <note>catalytic</note>
    </ligand>
</feature>
<comment type="function">
    <text evidence="8">Zinc phosphodiesterase, which displays some tRNA 3'-processing endonuclease activity. Probably involved in tRNA maturation, by removing a 3'-trailer from precursor tRNA.</text>
</comment>
<keyword evidence="3 8" id="KW-0540">Nuclease</keyword>
<keyword evidence="11" id="KW-1185">Reference proteome</keyword>
<dbReference type="Proteomes" id="UP001164803">
    <property type="component" value="Chromosome"/>
</dbReference>
<evidence type="ECO:0000256" key="6">
    <source>
        <dbReference type="ARBA" id="ARBA00022801"/>
    </source>
</evidence>
<dbReference type="NCBIfam" id="NF000801">
    <property type="entry name" value="PRK00055.1-3"/>
    <property type="match status" value="1"/>
</dbReference>
<protein>
    <recommendedName>
        <fullName evidence="8">Ribonuclease Z</fullName>
        <shortName evidence="8">RNase Z</shortName>
        <ecNumber evidence="8">3.1.26.11</ecNumber>
    </recommendedName>
    <alternativeName>
        <fullName evidence="8">tRNA 3 endonuclease</fullName>
    </alternativeName>
    <alternativeName>
        <fullName evidence="8">tRNase Z</fullName>
    </alternativeName>
</protein>
<dbReference type="GO" id="GO:0042781">
    <property type="term" value="F:3'-tRNA processing endoribonuclease activity"/>
    <property type="evidence" value="ECO:0007669"/>
    <property type="project" value="UniProtKB-EC"/>
</dbReference>
<evidence type="ECO:0000256" key="5">
    <source>
        <dbReference type="ARBA" id="ARBA00022759"/>
    </source>
</evidence>
<comment type="cofactor">
    <cofactor evidence="8">
        <name>Zn(2+)</name>
        <dbReference type="ChEBI" id="CHEBI:29105"/>
    </cofactor>
    <text evidence="8">Binds 2 Zn(2+) ions.</text>
</comment>
<evidence type="ECO:0000256" key="7">
    <source>
        <dbReference type="ARBA" id="ARBA00022833"/>
    </source>
</evidence>
<dbReference type="InterPro" id="IPR001279">
    <property type="entry name" value="Metallo-B-lactamas"/>
</dbReference>
<comment type="catalytic activity">
    <reaction evidence="8">
        <text>Endonucleolytic cleavage of RNA, removing extra 3' nucleotides from tRNA precursor, generating 3' termini of tRNAs. A 3'-hydroxy group is left at the tRNA terminus and a 5'-phosphoryl group is left at the trailer molecule.</text>
        <dbReference type="EC" id="3.1.26.11"/>
    </reaction>
</comment>
<evidence type="ECO:0000313" key="11">
    <source>
        <dbReference type="Proteomes" id="UP001164803"/>
    </source>
</evidence>
<dbReference type="Pfam" id="PF23023">
    <property type="entry name" value="Anti-Pycsar_Apyc1"/>
    <property type="match status" value="1"/>
</dbReference>
<dbReference type="HAMAP" id="MF_01818">
    <property type="entry name" value="RNase_Z_BN"/>
    <property type="match status" value="1"/>
</dbReference>
<dbReference type="SUPFAM" id="SSF56281">
    <property type="entry name" value="Metallo-hydrolase/oxidoreductase"/>
    <property type="match status" value="1"/>
</dbReference>
<keyword evidence="2 8" id="KW-0819">tRNA processing</keyword>
<feature type="binding site" evidence="8">
    <location>
        <position position="211"/>
    </location>
    <ligand>
        <name>Zn(2+)</name>
        <dbReference type="ChEBI" id="CHEBI:29105"/>
        <label>1</label>
        <note>catalytic</note>
    </ligand>
</feature>
<dbReference type="EMBL" id="CP104064">
    <property type="protein sequence ID" value="WAH36538.1"/>
    <property type="molecule type" value="Genomic_DNA"/>
</dbReference>
<comment type="similarity">
    <text evidence="8">Belongs to the RNase Z family.</text>
</comment>
<accession>A0ABY6Z1S1</accession>
<feature type="binding site" evidence="8">
    <location>
        <position position="63"/>
    </location>
    <ligand>
        <name>Zn(2+)</name>
        <dbReference type="ChEBI" id="CHEBI:29105"/>
        <label>1</label>
        <note>catalytic</note>
    </ligand>
</feature>
<evidence type="ECO:0000259" key="9">
    <source>
        <dbReference type="Pfam" id="PF12706"/>
    </source>
</evidence>
<feature type="binding site" evidence="8">
    <location>
        <position position="269"/>
    </location>
    <ligand>
        <name>Zn(2+)</name>
        <dbReference type="ChEBI" id="CHEBI:29105"/>
        <label>2</label>
        <note>catalytic</note>
    </ligand>
</feature>
<keyword evidence="7 8" id="KW-0862">Zinc</keyword>
<evidence type="ECO:0000256" key="1">
    <source>
        <dbReference type="ARBA" id="ARBA00011738"/>
    </source>
</evidence>
<keyword evidence="4 8" id="KW-0479">Metal-binding</keyword>
<dbReference type="Pfam" id="PF12706">
    <property type="entry name" value="Lactamase_B_2"/>
    <property type="match status" value="1"/>
</dbReference>
<feature type="binding site" evidence="8">
    <location>
        <position position="65"/>
    </location>
    <ligand>
        <name>Zn(2+)</name>
        <dbReference type="ChEBI" id="CHEBI:29105"/>
        <label>1</label>
        <note>catalytic</note>
    </ligand>
</feature>
<proteinExistence type="inferred from homology"/>
<feature type="binding site" evidence="8">
    <location>
        <position position="68"/>
    </location>
    <ligand>
        <name>Zn(2+)</name>
        <dbReference type="ChEBI" id="CHEBI:29105"/>
        <label>2</label>
        <note>catalytic</note>
    </ligand>
</feature>
<dbReference type="InterPro" id="IPR013471">
    <property type="entry name" value="RNase_Z/BN"/>
</dbReference>